<organism evidence="1 2">
    <name type="scientific">Avena sativa</name>
    <name type="common">Oat</name>
    <dbReference type="NCBI Taxonomy" id="4498"/>
    <lineage>
        <taxon>Eukaryota</taxon>
        <taxon>Viridiplantae</taxon>
        <taxon>Streptophyta</taxon>
        <taxon>Embryophyta</taxon>
        <taxon>Tracheophyta</taxon>
        <taxon>Spermatophyta</taxon>
        <taxon>Magnoliopsida</taxon>
        <taxon>Liliopsida</taxon>
        <taxon>Poales</taxon>
        <taxon>Poaceae</taxon>
        <taxon>BOP clade</taxon>
        <taxon>Pooideae</taxon>
        <taxon>Poodae</taxon>
        <taxon>Poeae</taxon>
        <taxon>Poeae Chloroplast Group 1 (Aveneae type)</taxon>
        <taxon>Aveninae</taxon>
        <taxon>Avena</taxon>
    </lineage>
</organism>
<proteinExistence type="predicted"/>
<accession>A0ACD5VIX1</accession>
<reference evidence="1" key="1">
    <citation type="submission" date="2021-05" db="EMBL/GenBank/DDBJ databases">
        <authorList>
            <person name="Scholz U."/>
            <person name="Mascher M."/>
            <person name="Fiebig A."/>
        </authorList>
    </citation>
    <scope>NUCLEOTIDE SEQUENCE [LARGE SCALE GENOMIC DNA]</scope>
</reference>
<dbReference type="Proteomes" id="UP001732700">
    <property type="component" value="Chromosome 3C"/>
</dbReference>
<keyword evidence="2" id="KW-1185">Reference proteome</keyword>
<dbReference type="EnsemblPlants" id="AVESA.00010b.r2.3CG0453070.1">
    <property type="protein sequence ID" value="AVESA.00010b.r2.3CG0453070.1.CDS"/>
    <property type="gene ID" value="AVESA.00010b.r2.3CG0453070"/>
</dbReference>
<name>A0ACD5VIX1_AVESA</name>
<protein>
    <submittedName>
        <fullName evidence="1">Uncharacterized protein</fullName>
    </submittedName>
</protein>
<evidence type="ECO:0000313" key="1">
    <source>
        <dbReference type="EnsemblPlants" id="AVESA.00010b.r2.3CG0453070.1.CDS"/>
    </source>
</evidence>
<sequence>MNELRKLKRGISTKRSDPVPVQQAQIPFDEWEEQQQYWASPMAPLVSPSPLTPMVSPSLRALQVSPSPRAPPVSPTGSPRTPGGSQKKPVLGKVKSKAKKWMHLLHHKKKSPAHEEMMMWTPRIGPSSDDGYGRGELHDAEEHLATPGTALHPTSFTELVHAPELYMEASPRPSTPALSKEQPFFKVSSRFESEMKEANEMLMESKQLRVRTSKKKTVTFVPILECGPEVENKGWSVDKERPEATTAILRAAYVTVYQAALMMVSRIQDTMVAYHIDRRHAVESIVSANRYLMLKLEPGEDDEALAEAISESVVNLLDAWSDYVERPLMQRAKEISSWLLQGGRKELPPVLLSTHPCANEDTEEFYSLEN</sequence>
<evidence type="ECO:0000313" key="2">
    <source>
        <dbReference type="Proteomes" id="UP001732700"/>
    </source>
</evidence>
<reference evidence="1" key="2">
    <citation type="submission" date="2025-09" db="UniProtKB">
        <authorList>
            <consortium name="EnsemblPlants"/>
        </authorList>
    </citation>
    <scope>IDENTIFICATION</scope>
</reference>